<organism evidence="1 2">
    <name type="scientific">Orbilia oligospora</name>
    <name type="common">Nematode-trapping fungus</name>
    <name type="synonym">Arthrobotrys oligospora</name>
    <dbReference type="NCBI Taxonomy" id="2813651"/>
    <lineage>
        <taxon>Eukaryota</taxon>
        <taxon>Fungi</taxon>
        <taxon>Dikarya</taxon>
        <taxon>Ascomycota</taxon>
        <taxon>Pezizomycotina</taxon>
        <taxon>Orbiliomycetes</taxon>
        <taxon>Orbiliales</taxon>
        <taxon>Orbiliaceae</taxon>
        <taxon>Orbilia</taxon>
    </lineage>
</organism>
<reference evidence="1 2" key="1">
    <citation type="submission" date="2019-06" db="EMBL/GenBank/DDBJ databases">
        <authorList>
            <person name="Palmer J.M."/>
        </authorList>
    </citation>
    <scope>NUCLEOTIDE SEQUENCE [LARGE SCALE GENOMIC DNA]</scope>
    <source>
        <strain evidence="1 2">TWF102</strain>
    </source>
</reference>
<evidence type="ECO:0000313" key="1">
    <source>
        <dbReference type="EMBL" id="KAF3085578.1"/>
    </source>
</evidence>
<name>A0A7C8J8R8_ORBOL</name>
<accession>A0A7C8J8R8</accession>
<sequence>MAHLVSTGGYSTTLATQLAHGGPFVSVIDNGNDNGNALTDTFFLSSNGSAPILYSVYPGLFKNQKKVISPMVSVLQCRSFPGRMPSAKYEQTIVLRKAFLGYTGPGNSNVWEDLLGMSPNTGRCYGIDIRRAGTGFIRHKR</sequence>
<proteinExistence type="predicted"/>
<comment type="caution">
    <text evidence="1">The sequence shown here is derived from an EMBL/GenBank/DDBJ whole genome shotgun (WGS) entry which is preliminary data.</text>
</comment>
<gene>
    <name evidence="1" type="ORF">TWF102_011353</name>
</gene>
<dbReference type="Proteomes" id="UP000475325">
    <property type="component" value="Unassembled WGS sequence"/>
</dbReference>
<protein>
    <submittedName>
        <fullName evidence="1">Uncharacterized protein</fullName>
    </submittedName>
</protein>
<evidence type="ECO:0000313" key="2">
    <source>
        <dbReference type="Proteomes" id="UP000475325"/>
    </source>
</evidence>
<dbReference type="AlphaFoldDB" id="A0A7C8J8R8"/>
<dbReference type="EMBL" id="WIQW01000089">
    <property type="protein sequence ID" value="KAF3085578.1"/>
    <property type="molecule type" value="Genomic_DNA"/>
</dbReference>